<dbReference type="PANTHER" id="PTHR31707">
    <property type="entry name" value="PECTINESTERASE"/>
    <property type="match status" value="1"/>
</dbReference>
<evidence type="ECO:0000256" key="2">
    <source>
        <dbReference type="ARBA" id="ARBA00022512"/>
    </source>
</evidence>
<dbReference type="Pfam" id="PF04043">
    <property type="entry name" value="PMEI"/>
    <property type="match status" value="1"/>
</dbReference>
<dbReference type="Gene3D" id="1.20.140.40">
    <property type="entry name" value="Invertase/pectin methylesterase inhibitor family protein"/>
    <property type="match status" value="1"/>
</dbReference>
<reference evidence="4 5" key="1">
    <citation type="journal article" date="2020" name="Mol. Plant">
        <title>The Chromosome-Based Rubber Tree Genome Provides New Insights into Spurge Genome Evolution and Rubber Biosynthesis.</title>
        <authorList>
            <person name="Liu J."/>
            <person name="Shi C."/>
            <person name="Shi C.C."/>
            <person name="Li W."/>
            <person name="Zhang Q.J."/>
            <person name="Zhang Y."/>
            <person name="Li K."/>
            <person name="Lu H.F."/>
            <person name="Shi C."/>
            <person name="Zhu S.T."/>
            <person name="Xiao Z.Y."/>
            <person name="Nan H."/>
            <person name="Yue Y."/>
            <person name="Zhu X.G."/>
            <person name="Wu Y."/>
            <person name="Hong X.N."/>
            <person name="Fan G.Y."/>
            <person name="Tong Y."/>
            <person name="Zhang D."/>
            <person name="Mao C.L."/>
            <person name="Liu Y.L."/>
            <person name="Hao S.J."/>
            <person name="Liu W.Q."/>
            <person name="Lv M.Q."/>
            <person name="Zhang H.B."/>
            <person name="Liu Y."/>
            <person name="Hu-Tang G.R."/>
            <person name="Wang J.P."/>
            <person name="Wang J.H."/>
            <person name="Sun Y.H."/>
            <person name="Ni S.B."/>
            <person name="Chen W.B."/>
            <person name="Zhang X.C."/>
            <person name="Jiao Y.N."/>
            <person name="Eichler E.E."/>
            <person name="Li G.H."/>
            <person name="Liu X."/>
            <person name="Gao L.Z."/>
        </authorList>
    </citation>
    <scope>NUCLEOTIDE SEQUENCE [LARGE SCALE GENOMIC DNA]</scope>
    <source>
        <strain evidence="5">cv. GT1</strain>
        <tissue evidence="4">Leaf</tissue>
    </source>
</reference>
<sequence>MSLTQSPTRANGILPNCGQHRQQLTLPKLIRDLTHCHHFPLKYPTCPSSTSPCRNVACTFLTSSLQACLSPTPPSYTTVLSTDRSDYLQNECLKVPIYEFVGSLKTTIDTIQDVTSTISNFGNFVGNFRLTNAITDCLDLLDFSADELSWSMSASQNPKGKNNSTGDLSSDLRTWLSAAFVNQGTCIDGFEGISSILKSLVAGGLNKITSSVQQLLNKVDSNPKPNYDTNGVALAGRKSSQKDKFPAWFKREDRKLLVINGVTADAIVAADGTGNFTKIMDAVSAAPDYSMRRYVIF</sequence>
<evidence type="ECO:0000313" key="5">
    <source>
        <dbReference type="Proteomes" id="UP000467840"/>
    </source>
</evidence>
<dbReference type="Gene3D" id="2.160.20.10">
    <property type="entry name" value="Single-stranded right-handed beta-helix, Pectin lyase-like"/>
    <property type="match status" value="1"/>
</dbReference>
<dbReference type="CDD" id="cd15799">
    <property type="entry name" value="PMEI-like_4"/>
    <property type="match status" value="1"/>
</dbReference>
<dbReference type="EMBL" id="JAAGAX010000018">
    <property type="protein sequence ID" value="KAF2285107.1"/>
    <property type="molecule type" value="Genomic_DNA"/>
</dbReference>
<proteinExistence type="predicted"/>
<name>A0A6A6K8K2_HEVBR</name>
<keyword evidence="2" id="KW-0964">Secreted</keyword>
<dbReference type="InterPro" id="IPR012334">
    <property type="entry name" value="Pectin_lyas_fold"/>
</dbReference>
<comment type="caution">
    <text evidence="4">The sequence shown here is derived from an EMBL/GenBank/DDBJ whole genome shotgun (WGS) entry which is preliminary data.</text>
</comment>
<protein>
    <recommendedName>
        <fullName evidence="3">Pectinesterase inhibitor domain-containing protein</fullName>
    </recommendedName>
</protein>
<evidence type="ECO:0000313" key="4">
    <source>
        <dbReference type="EMBL" id="KAF2285107.1"/>
    </source>
</evidence>
<dbReference type="InterPro" id="IPR006501">
    <property type="entry name" value="Pectinesterase_inhib_dom"/>
</dbReference>
<keyword evidence="2" id="KW-0134">Cell wall</keyword>
<dbReference type="AlphaFoldDB" id="A0A6A6K8K2"/>
<accession>A0A6A6K8K2</accession>
<dbReference type="SMART" id="SM00856">
    <property type="entry name" value="PMEI"/>
    <property type="match status" value="1"/>
</dbReference>
<dbReference type="Proteomes" id="UP000467840">
    <property type="component" value="Chromosome 12"/>
</dbReference>
<feature type="domain" description="Pectinesterase inhibitor" evidence="3">
    <location>
        <begin position="83"/>
        <end position="215"/>
    </location>
</feature>
<gene>
    <name evidence="4" type="ORF">GH714_037915</name>
</gene>
<evidence type="ECO:0000259" key="3">
    <source>
        <dbReference type="SMART" id="SM00856"/>
    </source>
</evidence>
<dbReference type="InterPro" id="IPR035513">
    <property type="entry name" value="Invertase/methylesterase_inhib"/>
</dbReference>
<organism evidence="4 5">
    <name type="scientific">Hevea brasiliensis</name>
    <name type="common">Para rubber tree</name>
    <name type="synonym">Siphonia brasiliensis</name>
    <dbReference type="NCBI Taxonomy" id="3981"/>
    <lineage>
        <taxon>Eukaryota</taxon>
        <taxon>Viridiplantae</taxon>
        <taxon>Streptophyta</taxon>
        <taxon>Embryophyta</taxon>
        <taxon>Tracheophyta</taxon>
        <taxon>Spermatophyta</taxon>
        <taxon>Magnoliopsida</taxon>
        <taxon>eudicotyledons</taxon>
        <taxon>Gunneridae</taxon>
        <taxon>Pentapetalae</taxon>
        <taxon>rosids</taxon>
        <taxon>fabids</taxon>
        <taxon>Malpighiales</taxon>
        <taxon>Euphorbiaceae</taxon>
        <taxon>Crotonoideae</taxon>
        <taxon>Micrandreae</taxon>
        <taxon>Hevea</taxon>
    </lineage>
</organism>
<evidence type="ECO:0000256" key="1">
    <source>
        <dbReference type="ARBA" id="ARBA00004191"/>
    </source>
</evidence>
<dbReference type="GO" id="GO:0004857">
    <property type="term" value="F:enzyme inhibitor activity"/>
    <property type="evidence" value="ECO:0007669"/>
    <property type="project" value="InterPro"/>
</dbReference>
<dbReference type="SUPFAM" id="SSF101148">
    <property type="entry name" value="Plant invertase/pectin methylesterase inhibitor"/>
    <property type="match status" value="1"/>
</dbReference>
<comment type="subcellular location">
    <subcellularLocation>
        <location evidence="1">Secreted</location>
        <location evidence="1">Cell wall</location>
    </subcellularLocation>
</comment>
<keyword evidence="5" id="KW-1185">Reference proteome</keyword>